<organism evidence="4 5">
    <name type="scientific">Blautia producta</name>
    <dbReference type="NCBI Taxonomy" id="33035"/>
    <lineage>
        <taxon>Bacteria</taxon>
        <taxon>Bacillati</taxon>
        <taxon>Bacillota</taxon>
        <taxon>Clostridia</taxon>
        <taxon>Lachnospirales</taxon>
        <taxon>Lachnospiraceae</taxon>
        <taxon>Blautia</taxon>
    </lineage>
</organism>
<dbReference type="AlphaFoldDB" id="A0A4V0Z7F7"/>
<gene>
    <name evidence="4" type="ORF">PMF13cell1_02185</name>
</gene>
<protein>
    <recommendedName>
        <fullName evidence="3">HipA-like C-terminal domain-containing protein</fullName>
    </recommendedName>
</protein>
<dbReference type="Pfam" id="PF07804">
    <property type="entry name" value="HipA_C"/>
    <property type="match status" value="1"/>
</dbReference>
<dbReference type="EMBL" id="CP035945">
    <property type="protein sequence ID" value="QBE96638.1"/>
    <property type="molecule type" value="Genomic_DNA"/>
</dbReference>
<sequence>MKDFSFWAEYEGASEGSGRSEKLWLMNPDTNQIGLFKYKKDTTTTDHVSECIAYDLAQLIGIPCAKFEIGTYKGREGSMSYNIVDHDGMTLIEGIYCISLVYNNFDADSLLDVKTEDRYSIEMIKMVLEPFKLFDDFLPILVFDFLIGNTDRHQSNWALIMENKSFKLSPLYDNSSSLCAYVKEEKIDHYLGNDQLLWKSLVDTKSKSIIRIKNRDKKQPTHLDILRYLKKNYYDQTFDIVKKIETLVTEDAICAILDKYEEVLSLKRKKLISNYLLSKVQLMVETYRKKEG</sequence>
<name>A0A4V0Z7F7_9FIRM</name>
<dbReference type="KEGG" id="bpro:PMF13cell1_02185"/>
<keyword evidence="2" id="KW-0418">Kinase</keyword>
<accession>A0A4V0Z7F7</accession>
<evidence type="ECO:0000256" key="1">
    <source>
        <dbReference type="ARBA" id="ARBA00022679"/>
    </source>
</evidence>
<evidence type="ECO:0000259" key="3">
    <source>
        <dbReference type="Pfam" id="PF07804"/>
    </source>
</evidence>
<evidence type="ECO:0000313" key="5">
    <source>
        <dbReference type="Proteomes" id="UP000289794"/>
    </source>
</evidence>
<dbReference type="Gene3D" id="1.10.1070.20">
    <property type="match status" value="1"/>
</dbReference>
<feature type="domain" description="HipA-like C-terminal" evidence="3">
    <location>
        <begin position="18"/>
        <end position="183"/>
    </location>
</feature>
<proteinExistence type="predicted"/>
<dbReference type="InterPro" id="IPR012893">
    <property type="entry name" value="HipA-like_C"/>
</dbReference>
<evidence type="ECO:0000256" key="2">
    <source>
        <dbReference type="ARBA" id="ARBA00022777"/>
    </source>
</evidence>
<keyword evidence="1" id="KW-0808">Transferase</keyword>
<dbReference type="GO" id="GO:0016301">
    <property type="term" value="F:kinase activity"/>
    <property type="evidence" value="ECO:0007669"/>
    <property type="project" value="UniProtKB-KW"/>
</dbReference>
<dbReference type="Proteomes" id="UP000289794">
    <property type="component" value="Chromosome"/>
</dbReference>
<dbReference type="RefSeq" id="WP_130180729.1">
    <property type="nucleotide sequence ID" value="NZ_CP035945.1"/>
</dbReference>
<reference evidence="4 5" key="1">
    <citation type="submission" date="2019-01" db="EMBL/GenBank/DDBJ databases">
        <title>PMF-metabolizing Aryl O-demethylase.</title>
        <authorList>
            <person name="Kim M."/>
        </authorList>
    </citation>
    <scope>NUCLEOTIDE SEQUENCE [LARGE SCALE GENOMIC DNA]</scope>
    <source>
        <strain evidence="4 5">PMF1</strain>
    </source>
</reference>
<evidence type="ECO:0000313" key="4">
    <source>
        <dbReference type="EMBL" id="QBE96638.1"/>
    </source>
</evidence>